<keyword evidence="5" id="KW-0539">Nucleus</keyword>
<evidence type="ECO:0000256" key="1">
    <source>
        <dbReference type="ARBA" id="ARBA00004123"/>
    </source>
</evidence>
<evidence type="ECO:0000256" key="3">
    <source>
        <dbReference type="ARBA" id="ARBA00022574"/>
    </source>
</evidence>
<organism evidence="7 8">
    <name type="scientific">Tetraparma gracilis</name>
    <dbReference type="NCBI Taxonomy" id="2962635"/>
    <lineage>
        <taxon>Eukaryota</taxon>
        <taxon>Sar</taxon>
        <taxon>Stramenopiles</taxon>
        <taxon>Ochrophyta</taxon>
        <taxon>Bolidophyceae</taxon>
        <taxon>Parmales</taxon>
        <taxon>Triparmaceae</taxon>
        <taxon>Tetraparma</taxon>
    </lineage>
</organism>
<dbReference type="Pfam" id="PF09384">
    <property type="entry name" value="UTP15_C"/>
    <property type="match status" value="1"/>
</dbReference>
<comment type="subcellular location">
    <subcellularLocation>
        <location evidence="1">Nucleus</location>
    </subcellularLocation>
</comment>
<comment type="caution">
    <text evidence="7">The sequence shown here is derived from an EMBL/GenBank/DDBJ whole genome shotgun (WGS) entry which is preliminary data.</text>
</comment>
<sequence length="121" mass="13402">MAELQRRGGIVSAVSGRDSAELESLLSFVQRYLPNQRYTAALINMMDTIVTVYGPDLMRDPALTDLMAKIRASVNEEIATQKEMGMLVGAIEGVICGAEMASLQEQEEQAKQQQNYDDDEE</sequence>
<evidence type="ECO:0000259" key="6">
    <source>
        <dbReference type="Pfam" id="PF09384"/>
    </source>
</evidence>
<keyword evidence="2" id="KW-0698">rRNA processing</keyword>
<accession>A0ABQ6M4A9</accession>
<keyword evidence="4" id="KW-0677">Repeat</keyword>
<evidence type="ECO:0000256" key="2">
    <source>
        <dbReference type="ARBA" id="ARBA00022552"/>
    </source>
</evidence>
<proteinExistence type="predicted"/>
<protein>
    <recommendedName>
        <fullName evidence="6">U3 small nucleolar RNA-associated protein 15 C-terminal domain-containing protein</fullName>
    </recommendedName>
</protein>
<keyword evidence="3" id="KW-0853">WD repeat</keyword>
<dbReference type="EMBL" id="BRYB01003696">
    <property type="protein sequence ID" value="GMI19201.1"/>
    <property type="molecule type" value="Genomic_DNA"/>
</dbReference>
<dbReference type="Proteomes" id="UP001165060">
    <property type="component" value="Unassembled WGS sequence"/>
</dbReference>
<evidence type="ECO:0000313" key="8">
    <source>
        <dbReference type="Proteomes" id="UP001165060"/>
    </source>
</evidence>
<name>A0ABQ6M4A9_9STRA</name>
<evidence type="ECO:0000256" key="4">
    <source>
        <dbReference type="ARBA" id="ARBA00022737"/>
    </source>
</evidence>
<reference evidence="7 8" key="1">
    <citation type="journal article" date="2023" name="Commun. Biol.">
        <title>Genome analysis of Parmales, the sister group of diatoms, reveals the evolutionary specialization of diatoms from phago-mixotrophs to photoautotrophs.</title>
        <authorList>
            <person name="Ban H."/>
            <person name="Sato S."/>
            <person name="Yoshikawa S."/>
            <person name="Yamada K."/>
            <person name="Nakamura Y."/>
            <person name="Ichinomiya M."/>
            <person name="Sato N."/>
            <person name="Blanc-Mathieu R."/>
            <person name="Endo H."/>
            <person name="Kuwata A."/>
            <person name="Ogata H."/>
        </authorList>
    </citation>
    <scope>NUCLEOTIDE SEQUENCE [LARGE SCALE GENOMIC DNA]</scope>
</reference>
<dbReference type="PANTHER" id="PTHR19924">
    <property type="entry name" value="UTP15 U3 SMALL NUCLEOLAR RNA-ASSOCIATED PROTEIN 15 FAMILY MEMBER"/>
    <property type="match status" value="1"/>
</dbReference>
<dbReference type="PANTHER" id="PTHR19924:SF26">
    <property type="entry name" value="U3 SMALL NUCLEOLAR RNA-ASSOCIATED PROTEIN 15 HOMOLOG"/>
    <property type="match status" value="1"/>
</dbReference>
<dbReference type="InterPro" id="IPR018983">
    <property type="entry name" value="U3_snoRNA-assocProt_15_C"/>
</dbReference>
<evidence type="ECO:0000256" key="5">
    <source>
        <dbReference type="ARBA" id="ARBA00023242"/>
    </source>
</evidence>
<gene>
    <name evidence="7" type="ORF">TeGR_g11414</name>
</gene>
<evidence type="ECO:0000313" key="7">
    <source>
        <dbReference type="EMBL" id="GMI19201.1"/>
    </source>
</evidence>
<feature type="domain" description="U3 small nucleolar RNA-associated protein 15 C-terminal" evidence="6">
    <location>
        <begin position="1"/>
        <end position="92"/>
    </location>
</feature>
<keyword evidence="8" id="KW-1185">Reference proteome</keyword>